<evidence type="ECO:0000313" key="4">
    <source>
        <dbReference type="Proteomes" id="UP001345691"/>
    </source>
</evidence>
<evidence type="ECO:0000313" key="3">
    <source>
        <dbReference type="EMBL" id="KAK5068953.1"/>
    </source>
</evidence>
<dbReference type="Pfam" id="PF04488">
    <property type="entry name" value="Gly_transf_sug"/>
    <property type="match status" value="1"/>
</dbReference>
<dbReference type="SUPFAM" id="SSF53448">
    <property type="entry name" value="Nucleotide-diphospho-sugar transferases"/>
    <property type="match status" value="1"/>
</dbReference>
<keyword evidence="2" id="KW-0472">Membrane</keyword>
<keyword evidence="2" id="KW-0812">Transmembrane</keyword>
<sequence>MSTTKYSLLPTATTATEDASLPSLRQRWTGMVSGLSRPNRFHVKSLIVIIIILSVSFLWAGDVLHLMQGSGRPIPNIVHYTQLLRDPDSNLTLDFEAFMSVYAASFYYKPDHIWIHTDAPESTIEQATSADGEKWTRAVSKIPGVSFMPVATPNYTASSGQKVEIIQHKSDFVRMEVMYKYGGMYMDFDVHPLRDNSPLRTAGFRNVVGREKYNGINNGVWLSQPGTAMLDIWMLEAPKTYDGAWTSHSVLLLTKIAERLVYTPKEVLIMDVKAFAPTSWEVESVQNLFGAQPHSSADWQGHLALDTDILDAKQRYYHPVETKADWQMDFSSTYAIHAFKNHQSAPIKEITPGDVLSRQSNFARAVYPAARHAFEAGFLTLDDQ</sequence>
<dbReference type="InterPro" id="IPR029044">
    <property type="entry name" value="Nucleotide-diphossugar_trans"/>
</dbReference>
<accession>A0ABR0JSI3</accession>
<dbReference type="InterPro" id="IPR007577">
    <property type="entry name" value="GlycoTrfase_DXD_sugar-bd_CS"/>
</dbReference>
<keyword evidence="4" id="KW-1185">Reference proteome</keyword>
<protein>
    <recommendedName>
        <fullName evidence="5">Alpha 1,4-glycosyltransferase domain-containing protein</fullName>
    </recommendedName>
</protein>
<organism evidence="3 4">
    <name type="scientific">Exophiala sideris</name>
    <dbReference type="NCBI Taxonomy" id="1016849"/>
    <lineage>
        <taxon>Eukaryota</taxon>
        <taxon>Fungi</taxon>
        <taxon>Dikarya</taxon>
        <taxon>Ascomycota</taxon>
        <taxon>Pezizomycotina</taxon>
        <taxon>Eurotiomycetes</taxon>
        <taxon>Chaetothyriomycetidae</taxon>
        <taxon>Chaetothyriales</taxon>
        <taxon>Herpotrichiellaceae</taxon>
        <taxon>Exophiala</taxon>
    </lineage>
</organism>
<proteinExistence type="inferred from homology"/>
<name>A0ABR0JSI3_9EURO</name>
<feature type="transmembrane region" description="Helical" evidence="2">
    <location>
        <begin position="46"/>
        <end position="67"/>
    </location>
</feature>
<dbReference type="EMBL" id="JAVRRF010000001">
    <property type="protein sequence ID" value="KAK5068953.1"/>
    <property type="molecule type" value="Genomic_DNA"/>
</dbReference>
<evidence type="ECO:0008006" key="5">
    <source>
        <dbReference type="Google" id="ProtNLM"/>
    </source>
</evidence>
<dbReference type="Proteomes" id="UP001345691">
    <property type="component" value="Unassembled WGS sequence"/>
</dbReference>
<dbReference type="PANTHER" id="PTHR46830">
    <property type="entry name" value="TRANSFERASE, PUTATIVE-RELATED"/>
    <property type="match status" value="1"/>
</dbReference>
<dbReference type="Gene3D" id="3.90.550.20">
    <property type="match status" value="1"/>
</dbReference>
<keyword evidence="2" id="KW-1133">Transmembrane helix</keyword>
<comment type="caution">
    <text evidence="3">The sequence shown here is derived from an EMBL/GenBank/DDBJ whole genome shotgun (WGS) entry which is preliminary data.</text>
</comment>
<evidence type="ECO:0000256" key="1">
    <source>
        <dbReference type="ARBA" id="ARBA00009003"/>
    </source>
</evidence>
<comment type="similarity">
    <text evidence="1">Belongs to the glycosyltransferase 32 family.</text>
</comment>
<reference evidence="3 4" key="1">
    <citation type="submission" date="2023-08" db="EMBL/GenBank/DDBJ databases">
        <title>Black Yeasts Isolated from many extreme environments.</title>
        <authorList>
            <person name="Coleine C."/>
            <person name="Stajich J.E."/>
            <person name="Selbmann L."/>
        </authorList>
    </citation>
    <scope>NUCLEOTIDE SEQUENCE [LARGE SCALE GENOMIC DNA]</scope>
    <source>
        <strain evidence="3 4">CCFEE 6328</strain>
    </source>
</reference>
<dbReference type="PANTHER" id="PTHR46830:SF2">
    <property type="entry name" value="ALPHA-1,4-N-ACETYLGLUCOSAMINYLTRANSFERASE"/>
    <property type="match status" value="1"/>
</dbReference>
<evidence type="ECO:0000256" key="2">
    <source>
        <dbReference type="SAM" id="Phobius"/>
    </source>
</evidence>
<gene>
    <name evidence="3" type="ORF">LTR69_001074</name>
</gene>